<dbReference type="InterPro" id="IPR025405">
    <property type="entry name" value="DUF4131"/>
</dbReference>
<dbReference type="SMART" id="SM00849">
    <property type="entry name" value="Lactamase_B"/>
    <property type="match status" value="1"/>
</dbReference>
<feature type="transmembrane region" description="Helical" evidence="9">
    <location>
        <begin position="245"/>
        <end position="265"/>
    </location>
</feature>
<dbReference type="InterPro" id="IPR035681">
    <property type="entry name" value="ComA-like_MBL"/>
</dbReference>
<dbReference type="CDD" id="cd07731">
    <property type="entry name" value="ComA-like_MBL-fold"/>
    <property type="match status" value="1"/>
</dbReference>
<gene>
    <name evidence="11" type="ORF">ACFPPD_23420</name>
</gene>
<evidence type="ECO:0000256" key="1">
    <source>
        <dbReference type="ARBA" id="ARBA00004651"/>
    </source>
</evidence>
<dbReference type="EMBL" id="JBHSMH010000111">
    <property type="protein sequence ID" value="MFC5471630.1"/>
    <property type="molecule type" value="Genomic_DNA"/>
</dbReference>
<evidence type="ECO:0000256" key="7">
    <source>
        <dbReference type="ARBA" id="ARBA00034301"/>
    </source>
</evidence>
<feature type="transmembrane region" description="Helical" evidence="9">
    <location>
        <begin position="532"/>
        <end position="549"/>
    </location>
</feature>
<sequence>MWQGSLAYFALLALLLILSGLAVSRSASPRLVLLCGVAAALAFGERLAIDARDGIGENAAASMQLADGGGRSTLADLKETIVMKGTILSPAEVDGDLASFRLRAALSNAGVAKSETVIVRVKLAKQEEQKIASAWRRGDVVSVSGTMTRPGTAGNFGDFDYRDYLMRQGIKRQMNAKGADAVAVTGSDIAWRYRPGRLLDDFRDRIGAVMDGLYPGGDAGYMKGLVVGLRSDLDPEQYDGFAKLGLTHVLAISGLHVGVIVYLLLQGGALLRLTREKALGVAIAAMPVYMLVTGASPSAVRACLMAMIALWLARRNALKDGLHLLMAAAMAMLVWKPSYIEDVSFQLSFLVTAGLILFAPTMTSALPISRPWLRGPVAVALTAQIVSFPVTVYYFHAVHLLSLPANFVLVPFISFVVMPLGMASVVLGGIWLPLGIIPAKLATLGNGLTFAIVDGLNRIDGLRTAWPQPSLLWVASAYALMGTGTWIVQRAKKRSEEREWWRSRLAEGATEENTVPLPTIDPSAEKPKRRKAMLSFLAYSCAVACWLTWGVQPDRLESRATVSFLNVGQGDAILIRTGTGKTIMVDAGGTVNFRKPGEEWRIRSDPYEVGRKLLVPLLQRRGIGRLDALVLTHLDADHIGGAKAVLENVSVGSLFYNGTIKDSPQALELFRLAEKKRIPSYAVHAPMTWEPDRSTAIRVLYPSEEQSGHGAAAIENNQNERSVTLLMTIFGRTFLLTGDLEADGEREVVEAELESGDGNREPIDVLKAGHHGSRTSSTPQWLAYWQPRETVISVGATNTYGHPNGEVLERIESMGSRIWRTDLNGEIRYRISPDGAMERRMLVAGD</sequence>
<evidence type="ECO:0000256" key="5">
    <source>
        <dbReference type="ARBA" id="ARBA00023136"/>
    </source>
</evidence>
<evidence type="ECO:0000256" key="9">
    <source>
        <dbReference type="SAM" id="Phobius"/>
    </source>
</evidence>
<dbReference type="Pfam" id="PF13567">
    <property type="entry name" value="DUF4131"/>
    <property type="match status" value="1"/>
</dbReference>
<dbReference type="Gene3D" id="3.60.15.10">
    <property type="entry name" value="Ribonuclease Z/Hydroxyacylglutathione hydrolase-like"/>
    <property type="match status" value="1"/>
</dbReference>
<dbReference type="InterPro" id="IPR004477">
    <property type="entry name" value="ComEC_N"/>
</dbReference>
<comment type="caution">
    <text evidence="11">The sequence shown here is derived from an EMBL/GenBank/DDBJ whole genome shotgun (WGS) entry which is preliminary data.</text>
</comment>
<evidence type="ECO:0000313" key="11">
    <source>
        <dbReference type="EMBL" id="MFC5471630.1"/>
    </source>
</evidence>
<keyword evidence="2" id="KW-1003">Cell membrane</keyword>
<evidence type="ECO:0000256" key="2">
    <source>
        <dbReference type="ARBA" id="ARBA00022475"/>
    </source>
</evidence>
<keyword evidence="3 9" id="KW-0812">Transmembrane</keyword>
<feature type="transmembrane region" description="Helical" evidence="9">
    <location>
        <begin position="377"/>
        <end position="396"/>
    </location>
</feature>
<dbReference type="Pfam" id="PF00753">
    <property type="entry name" value="Lactamase_B"/>
    <property type="match status" value="1"/>
</dbReference>
<dbReference type="PANTHER" id="PTHR30619">
    <property type="entry name" value="DNA INTERNALIZATION/COMPETENCE PROTEIN COMEC/REC2"/>
    <property type="match status" value="1"/>
</dbReference>
<name>A0ABW0M0K6_9BACL</name>
<keyword evidence="4 9" id="KW-1133">Transmembrane helix</keyword>
<dbReference type="Proteomes" id="UP001596105">
    <property type="component" value="Unassembled WGS sequence"/>
</dbReference>
<evidence type="ECO:0000256" key="3">
    <source>
        <dbReference type="ARBA" id="ARBA00022692"/>
    </source>
</evidence>
<dbReference type="NCBIfam" id="TIGR00360">
    <property type="entry name" value="ComEC_N-term"/>
    <property type="match status" value="1"/>
</dbReference>
<feature type="domain" description="Metallo-beta-lactamase" evidence="10">
    <location>
        <begin position="569"/>
        <end position="770"/>
    </location>
</feature>
<dbReference type="RefSeq" id="WP_209743767.1">
    <property type="nucleotide sequence ID" value="NZ_JBHSMH010000111.1"/>
</dbReference>
<dbReference type="SUPFAM" id="SSF56281">
    <property type="entry name" value="Metallo-hydrolase/oxidoreductase"/>
    <property type="match status" value="1"/>
</dbReference>
<feature type="transmembrane region" description="Helical" evidence="9">
    <location>
        <begin position="277"/>
        <end position="292"/>
    </location>
</feature>
<evidence type="ECO:0000259" key="10">
    <source>
        <dbReference type="SMART" id="SM00849"/>
    </source>
</evidence>
<feature type="transmembrane region" description="Helical" evidence="9">
    <location>
        <begin position="408"/>
        <end position="434"/>
    </location>
</feature>
<dbReference type="Pfam" id="PF03772">
    <property type="entry name" value="Competence"/>
    <property type="match status" value="1"/>
</dbReference>
<comment type="catalytic activity">
    <reaction evidence="6">
        <text>3',5'-cyclic CMP + H2O = CMP + H(+)</text>
        <dbReference type="Rhea" id="RHEA:72675"/>
        <dbReference type="ChEBI" id="CHEBI:15377"/>
        <dbReference type="ChEBI" id="CHEBI:15378"/>
        <dbReference type="ChEBI" id="CHEBI:58003"/>
        <dbReference type="ChEBI" id="CHEBI:60377"/>
    </reaction>
    <physiologicalReaction direction="left-to-right" evidence="6">
        <dbReference type="Rhea" id="RHEA:72676"/>
    </physiologicalReaction>
</comment>
<reference evidence="12" key="1">
    <citation type="journal article" date="2019" name="Int. J. Syst. Evol. Microbiol.">
        <title>The Global Catalogue of Microorganisms (GCM) 10K type strain sequencing project: providing services to taxonomists for standard genome sequencing and annotation.</title>
        <authorList>
            <consortium name="The Broad Institute Genomics Platform"/>
            <consortium name="The Broad Institute Genome Sequencing Center for Infectious Disease"/>
            <person name="Wu L."/>
            <person name="Ma J."/>
        </authorList>
    </citation>
    <scope>NUCLEOTIDE SEQUENCE [LARGE SCALE GENOMIC DNA]</scope>
    <source>
        <strain evidence="12">CCUG 57113</strain>
    </source>
</reference>
<organism evidence="11 12">
    <name type="scientific">Cohnella suwonensis</name>
    <dbReference type="NCBI Taxonomy" id="696072"/>
    <lineage>
        <taxon>Bacteria</taxon>
        <taxon>Bacillati</taxon>
        <taxon>Bacillota</taxon>
        <taxon>Bacilli</taxon>
        <taxon>Bacillales</taxon>
        <taxon>Paenibacillaceae</taxon>
        <taxon>Cohnella</taxon>
    </lineage>
</organism>
<keyword evidence="5 9" id="KW-0472">Membrane</keyword>
<accession>A0ABW0M0K6</accession>
<dbReference type="InterPro" id="IPR036866">
    <property type="entry name" value="RibonucZ/Hydroxyglut_hydro"/>
</dbReference>
<dbReference type="InterPro" id="IPR001279">
    <property type="entry name" value="Metallo-B-lactamas"/>
</dbReference>
<evidence type="ECO:0000256" key="8">
    <source>
        <dbReference type="ARBA" id="ARBA00048505"/>
    </source>
</evidence>
<proteinExistence type="predicted"/>
<comment type="function">
    <text evidence="7">Counteracts the endogenous Pycsar antiviral defense system. Phosphodiesterase that enables metal-dependent hydrolysis of host cyclic nucleotide Pycsar defense signals such as cCMP and cUMP.</text>
</comment>
<feature type="transmembrane region" description="Helical" evidence="9">
    <location>
        <begin position="441"/>
        <end position="459"/>
    </location>
</feature>
<comment type="catalytic activity">
    <reaction evidence="8">
        <text>3',5'-cyclic UMP + H2O = UMP + H(+)</text>
        <dbReference type="Rhea" id="RHEA:70575"/>
        <dbReference type="ChEBI" id="CHEBI:15377"/>
        <dbReference type="ChEBI" id="CHEBI:15378"/>
        <dbReference type="ChEBI" id="CHEBI:57865"/>
        <dbReference type="ChEBI" id="CHEBI:184387"/>
    </reaction>
    <physiologicalReaction direction="left-to-right" evidence="8">
        <dbReference type="Rhea" id="RHEA:70576"/>
    </physiologicalReaction>
</comment>
<comment type="subcellular location">
    <subcellularLocation>
        <location evidence="1">Cell membrane</location>
        <topology evidence="1">Multi-pass membrane protein</topology>
    </subcellularLocation>
</comment>
<evidence type="ECO:0000313" key="12">
    <source>
        <dbReference type="Proteomes" id="UP001596105"/>
    </source>
</evidence>
<dbReference type="InterPro" id="IPR052159">
    <property type="entry name" value="Competence_DNA_uptake"/>
</dbReference>
<feature type="transmembrane region" description="Helical" evidence="9">
    <location>
        <begin position="345"/>
        <end position="365"/>
    </location>
</feature>
<protein>
    <submittedName>
        <fullName evidence="11">ComEC/Rec2 family competence protein</fullName>
    </submittedName>
</protein>
<evidence type="ECO:0000256" key="4">
    <source>
        <dbReference type="ARBA" id="ARBA00022989"/>
    </source>
</evidence>
<keyword evidence="12" id="KW-1185">Reference proteome</keyword>
<feature type="transmembrane region" description="Helical" evidence="9">
    <location>
        <begin position="471"/>
        <end position="488"/>
    </location>
</feature>
<evidence type="ECO:0000256" key="6">
    <source>
        <dbReference type="ARBA" id="ARBA00034221"/>
    </source>
</evidence>
<dbReference type="PANTHER" id="PTHR30619:SF1">
    <property type="entry name" value="RECOMBINATION PROTEIN 2"/>
    <property type="match status" value="1"/>
</dbReference>